<evidence type="ECO:0000313" key="2">
    <source>
        <dbReference type="EMBL" id="EUC36421.1"/>
    </source>
</evidence>
<evidence type="ECO:0000313" key="3">
    <source>
        <dbReference type="Proteomes" id="UP000053841"/>
    </source>
</evidence>
<sequence>MSLNLTPSDPRNAEWIALRNKQITELQNFQNEVKAAKAKFFKDIEKKREDLIATHQREKNGLLNNEQANSSGTVLPKKSGDRPRQTPASTSKTSPYTSTPQTRLKPQSLRVEKMCCHSHRGTWESNRELAPPLLIMRMFLQIKQNVTQLHYHKEILRCQIEMGL</sequence>
<reference evidence="2 3" key="1">
    <citation type="journal article" date="2013" name="PLoS Genet.">
        <title>Comparative genome structure, secondary metabolite, and effector coding capacity across Cochliobolus pathogens.</title>
        <authorList>
            <person name="Condon B.J."/>
            <person name="Leng Y."/>
            <person name="Wu D."/>
            <person name="Bushley K.E."/>
            <person name="Ohm R.A."/>
            <person name="Otillar R."/>
            <person name="Martin J."/>
            <person name="Schackwitz W."/>
            <person name="Grimwood J."/>
            <person name="MohdZainudin N."/>
            <person name="Xue C."/>
            <person name="Wang R."/>
            <person name="Manning V.A."/>
            <person name="Dhillon B."/>
            <person name="Tu Z.J."/>
            <person name="Steffenson B.J."/>
            <person name="Salamov A."/>
            <person name="Sun H."/>
            <person name="Lowry S."/>
            <person name="LaButti K."/>
            <person name="Han J."/>
            <person name="Copeland A."/>
            <person name="Lindquist E."/>
            <person name="Barry K."/>
            <person name="Schmutz J."/>
            <person name="Baker S.E."/>
            <person name="Ciuffetti L.M."/>
            <person name="Grigoriev I.V."/>
            <person name="Zhong S."/>
            <person name="Turgeon B.G."/>
        </authorList>
    </citation>
    <scope>NUCLEOTIDE SEQUENCE [LARGE SCALE GENOMIC DNA]</scope>
    <source>
        <strain evidence="2 3">26-R-13</strain>
    </source>
</reference>
<feature type="region of interest" description="Disordered" evidence="1">
    <location>
        <begin position="56"/>
        <end position="109"/>
    </location>
</feature>
<accession>W6YY96</accession>
<gene>
    <name evidence="2" type="ORF">COCCADRAFT_88388</name>
</gene>
<organism evidence="2 3">
    <name type="scientific">Cochliobolus carbonum (strain 26-R-13)</name>
    <name type="common">Maize leaf spot fungus</name>
    <name type="synonym">Bipolaris zeicola</name>
    <dbReference type="NCBI Taxonomy" id="930089"/>
    <lineage>
        <taxon>Eukaryota</taxon>
        <taxon>Fungi</taxon>
        <taxon>Dikarya</taxon>
        <taxon>Ascomycota</taxon>
        <taxon>Pezizomycotina</taxon>
        <taxon>Dothideomycetes</taxon>
        <taxon>Pleosporomycetidae</taxon>
        <taxon>Pleosporales</taxon>
        <taxon>Pleosporineae</taxon>
        <taxon>Pleosporaceae</taxon>
        <taxon>Bipolaris</taxon>
    </lineage>
</organism>
<evidence type="ECO:0000256" key="1">
    <source>
        <dbReference type="SAM" id="MobiDB-lite"/>
    </source>
</evidence>
<dbReference type="KEGG" id="bze:COCCADRAFT_88388"/>
<feature type="compositionally biased region" description="Polar residues" evidence="1">
    <location>
        <begin position="62"/>
        <end position="73"/>
    </location>
</feature>
<dbReference type="GeneID" id="19152555"/>
<feature type="compositionally biased region" description="Low complexity" evidence="1">
    <location>
        <begin position="86"/>
        <end position="102"/>
    </location>
</feature>
<dbReference type="Proteomes" id="UP000053841">
    <property type="component" value="Unassembled WGS sequence"/>
</dbReference>
<dbReference type="HOGENOM" id="CLU_1864930_0_0_1"/>
<dbReference type="AlphaFoldDB" id="W6YY96"/>
<proteinExistence type="predicted"/>
<dbReference type="OrthoDB" id="10443880at2759"/>
<dbReference type="RefSeq" id="XP_007709344.1">
    <property type="nucleotide sequence ID" value="XM_007711154.1"/>
</dbReference>
<protein>
    <submittedName>
        <fullName evidence="2">Uncharacterized protein</fullName>
    </submittedName>
</protein>
<dbReference type="EMBL" id="KI964562">
    <property type="protein sequence ID" value="EUC36421.1"/>
    <property type="molecule type" value="Genomic_DNA"/>
</dbReference>
<keyword evidence="3" id="KW-1185">Reference proteome</keyword>
<name>W6YY96_COCC2</name>